<feature type="region of interest" description="Disordered" evidence="1">
    <location>
        <begin position="94"/>
        <end position="113"/>
    </location>
</feature>
<reference evidence="3 4" key="1">
    <citation type="submission" date="2019-12" db="EMBL/GenBank/DDBJ databases">
        <authorList>
            <person name="Alioto T."/>
            <person name="Alioto T."/>
            <person name="Gomez Garrido J."/>
        </authorList>
    </citation>
    <scope>NUCLEOTIDE SEQUENCE [LARGE SCALE GENOMIC DNA]</scope>
</reference>
<name>A0A8S0U1M3_OLEEU</name>
<evidence type="ECO:0000259" key="2">
    <source>
        <dbReference type="Pfam" id="PF05678"/>
    </source>
</evidence>
<dbReference type="PANTHER" id="PTHR33143:SF76">
    <property type="entry name" value="VQ MOTIF-CONTAINING PROTEIN 8, CHLOROPLASTIC"/>
    <property type="match status" value="1"/>
</dbReference>
<keyword evidence="4" id="KW-1185">Reference proteome</keyword>
<sequence length="192" mass="21631">MSPTKIQEGETRRVINGPRPFPLRINKDSSMIQKPSFSTNVFGHDLGGQKLQNSIVQKRQPVIIYTHSPKVIHAQARDFRALVQKLTGLTSSKNDTAEAECKKNDKSSTSQEKNDFKIVKEETEKYGIDKQSLSSISPMNKVHNPYLADIPLFTPSSSDFLFSSWPRLFQSPSMASSMSPRILELMKGLPEY</sequence>
<evidence type="ECO:0000313" key="3">
    <source>
        <dbReference type="EMBL" id="CAA3010057.1"/>
    </source>
</evidence>
<dbReference type="PANTHER" id="PTHR33143">
    <property type="entry name" value="F16F4.1 PROTEIN-RELATED"/>
    <property type="match status" value="1"/>
</dbReference>
<dbReference type="GO" id="GO:0005634">
    <property type="term" value="C:nucleus"/>
    <property type="evidence" value="ECO:0007669"/>
    <property type="project" value="TreeGrafter"/>
</dbReference>
<comment type="caution">
    <text evidence="3">The sequence shown here is derived from an EMBL/GenBank/DDBJ whole genome shotgun (WGS) entry which is preliminary data.</text>
</comment>
<organism evidence="3 4">
    <name type="scientific">Olea europaea subsp. europaea</name>
    <dbReference type="NCBI Taxonomy" id="158383"/>
    <lineage>
        <taxon>Eukaryota</taxon>
        <taxon>Viridiplantae</taxon>
        <taxon>Streptophyta</taxon>
        <taxon>Embryophyta</taxon>
        <taxon>Tracheophyta</taxon>
        <taxon>Spermatophyta</taxon>
        <taxon>Magnoliopsida</taxon>
        <taxon>eudicotyledons</taxon>
        <taxon>Gunneridae</taxon>
        <taxon>Pentapetalae</taxon>
        <taxon>asterids</taxon>
        <taxon>lamiids</taxon>
        <taxon>Lamiales</taxon>
        <taxon>Oleaceae</taxon>
        <taxon>Oleeae</taxon>
        <taxon>Olea</taxon>
    </lineage>
</organism>
<dbReference type="AlphaFoldDB" id="A0A8S0U1M3"/>
<proteinExistence type="predicted"/>
<evidence type="ECO:0000313" key="4">
    <source>
        <dbReference type="Proteomes" id="UP000594638"/>
    </source>
</evidence>
<dbReference type="Gramene" id="OE9A083031T1">
    <property type="protein sequence ID" value="OE9A083031C1"/>
    <property type="gene ID" value="OE9A083031"/>
</dbReference>
<dbReference type="InterPro" id="IPR008889">
    <property type="entry name" value="VQ"/>
</dbReference>
<protein>
    <recommendedName>
        <fullName evidence="2">VQ domain-containing protein</fullName>
    </recommendedName>
</protein>
<feature type="region of interest" description="Disordered" evidence="1">
    <location>
        <begin position="1"/>
        <end position="22"/>
    </location>
</feature>
<feature type="compositionally biased region" description="Basic and acidic residues" evidence="1">
    <location>
        <begin position="95"/>
        <end position="113"/>
    </location>
</feature>
<dbReference type="Proteomes" id="UP000594638">
    <property type="component" value="Unassembled WGS sequence"/>
</dbReference>
<accession>A0A8S0U1M3</accession>
<gene>
    <name evidence="3" type="ORF">OLEA9_A083031</name>
</gene>
<dbReference type="InterPro" id="IPR039607">
    <property type="entry name" value="VQ_8/17/18/20/21/25"/>
</dbReference>
<dbReference type="OrthoDB" id="1917757at2759"/>
<dbReference type="Pfam" id="PF05678">
    <property type="entry name" value="VQ"/>
    <property type="match status" value="1"/>
</dbReference>
<dbReference type="EMBL" id="CACTIH010007332">
    <property type="protein sequence ID" value="CAA3010057.1"/>
    <property type="molecule type" value="Genomic_DNA"/>
</dbReference>
<evidence type="ECO:0000256" key="1">
    <source>
        <dbReference type="SAM" id="MobiDB-lite"/>
    </source>
</evidence>
<feature type="domain" description="VQ" evidence="2">
    <location>
        <begin position="66"/>
        <end position="91"/>
    </location>
</feature>